<dbReference type="GeneID" id="110341720"/>
<name>A0A3Q0CYR7_MESAU</name>
<dbReference type="RefSeq" id="XP_021085409.1">
    <property type="nucleotide sequence ID" value="XM_021229750.1"/>
</dbReference>
<evidence type="ECO:0000313" key="3">
    <source>
        <dbReference type="RefSeq" id="XP_021085409.1"/>
    </source>
</evidence>
<dbReference type="Proteomes" id="UP000886700">
    <property type="component" value="Unplaced"/>
</dbReference>
<sequence>MKRAQERLLVKMQPSCSRDPRCLETPVPWDDHQEQQQQRSGASRAWKTAEGGAGAWRSPEDRECQQEHGPWQQHRPRTQPLATVRPQTQTRPSEAARTTYVTQLGLRWLCRPLTSIWPPEAARCSDINNGFQWQPRPWTSARPPVATWTMDINTDTGCSRNTDPHIALGNSTGMDITMTSDGSPGCSHQAGPHHHHIPGSASLHRAHTALLLLSLAYHSSIYYLCHKVGGLTVFYQTPPPLSCFSSWCFNAATESN</sequence>
<accession>A0A3Q0CYR7</accession>
<protein>
    <submittedName>
        <fullName evidence="3">Uncharacterized protein LOC110341720 isoform X1</fullName>
    </submittedName>
</protein>
<evidence type="ECO:0000256" key="1">
    <source>
        <dbReference type="SAM" id="MobiDB-lite"/>
    </source>
</evidence>
<reference evidence="3" key="1">
    <citation type="submission" date="2025-08" db="UniProtKB">
        <authorList>
            <consortium name="RefSeq"/>
        </authorList>
    </citation>
    <scope>IDENTIFICATION</scope>
    <source>
        <tissue evidence="3">Liver</tissue>
    </source>
</reference>
<dbReference type="KEGG" id="maua:110341720"/>
<keyword evidence="2" id="KW-1185">Reference proteome</keyword>
<feature type="region of interest" description="Disordered" evidence="1">
    <location>
        <begin position="1"/>
        <end position="95"/>
    </location>
</feature>
<proteinExistence type="predicted"/>
<gene>
    <name evidence="3" type="primary">LOC110341720</name>
</gene>
<evidence type="ECO:0000313" key="2">
    <source>
        <dbReference type="Proteomes" id="UP000886700"/>
    </source>
</evidence>
<dbReference type="AlphaFoldDB" id="A0A3Q0CYR7"/>
<organism evidence="2 3">
    <name type="scientific">Mesocricetus auratus</name>
    <name type="common">Golden hamster</name>
    <dbReference type="NCBI Taxonomy" id="10036"/>
    <lineage>
        <taxon>Eukaryota</taxon>
        <taxon>Metazoa</taxon>
        <taxon>Chordata</taxon>
        <taxon>Craniata</taxon>
        <taxon>Vertebrata</taxon>
        <taxon>Euteleostomi</taxon>
        <taxon>Mammalia</taxon>
        <taxon>Eutheria</taxon>
        <taxon>Euarchontoglires</taxon>
        <taxon>Glires</taxon>
        <taxon>Rodentia</taxon>
        <taxon>Myomorpha</taxon>
        <taxon>Muroidea</taxon>
        <taxon>Cricetidae</taxon>
        <taxon>Cricetinae</taxon>
        <taxon>Mesocricetus</taxon>
    </lineage>
</organism>